<sequence length="297" mass="32334">MERRCQEVIDRCWQQGDKNPIAFIHDVGAGGLSNALPELVSDGGRGGHFQLRAINNDEPGMSPLALWCNESQERYVMAVAAEDLARFEAICQQERCPYAVVGEATEEQRVLLEDSHFENHPVDMSLDVLLGKPPKMHREIHRQSFERDALDLADVSLREAMERVLKLPSVASKNFLITIGDRTITGLVNRDQMVGPWQVPVADCAVTATAFEGYTGEAMSMGERTPVALINSPASGRMAIGEAITNIAAARIGKIGDIKLSANWMAAAGHPGEDENLFETVKTVGMELCPALGIAIP</sequence>
<dbReference type="STRING" id="283909.R7TYL1"/>
<dbReference type="Gene3D" id="3.30.1330.10">
    <property type="entry name" value="PurM-like, N-terminal domain"/>
    <property type="match status" value="1"/>
</dbReference>
<dbReference type="Gene3D" id="3.90.650.10">
    <property type="entry name" value="PurM-like C-terminal domain"/>
    <property type="match status" value="1"/>
</dbReference>
<reference evidence="4" key="3">
    <citation type="submission" date="2015-06" db="UniProtKB">
        <authorList>
            <consortium name="EnsemblMetazoa"/>
        </authorList>
    </citation>
    <scope>IDENTIFICATION</scope>
</reference>
<feature type="domain" description="FGAR-AT PurM N-terminal-like" evidence="2">
    <location>
        <begin position="172"/>
        <end position="297"/>
    </location>
</feature>
<name>R7TYL1_CAPTE</name>
<dbReference type="EnsemblMetazoa" id="CapteT191714">
    <property type="protein sequence ID" value="CapteP191714"/>
    <property type="gene ID" value="CapteG191714"/>
</dbReference>
<dbReference type="GO" id="GO:0005737">
    <property type="term" value="C:cytoplasm"/>
    <property type="evidence" value="ECO:0007669"/>
    <property type="project" value="TreeGrafter"/>
</dbReference>
<dbReference type="SUPFAM" id="SSF56042">
    <property type="entry name" value="PurM C-terminal domain-like"/>
    <property type="match status" value="1"/>
</dbReference>
<accession>R7TYL1</accession>
<gene>
    <name evidence="3" type="ORF">CAPTEDRAFT_191714</name>
</gene>
<dbReference type="Pfam" id="PF02769">
    <property type="entry name" value="AIRS_C"/>
    <property type="match status" value="1"/>
</dbReference>
<dbReference type="Pfam" id="PF22689">
    <property type="entry name" value="FGAR-AT_PurM_N-like"/>
    <property type="match status" value="1"/>
</dbReference>
<dbReference type="OMA" id="GMAPMEI"/>
<dbReference type="FunFam" id="3.30.1330.10:FF:000005">
    <property type="entry name" value="Phosphoribosylformylglycinamidine synthase"/>
    <property type="match status" value="1"/>
</dbReference>
<dbReference type="PANTHER" id="PTHR10099">
    <property type="entry name" value="PHOSPHORIBOSYLFORMYLGLYCINAMIDINE SYNTHASE"/>
    <property type="match status" value="1"/>
</dbReference>
<dbReference type="InterPro" id="IPR010918">
    <property type="entry name" value="PurM-like_C_dom"/>
</dbReference>
<organism evidence="3">
    <name type="scientific">Capitella teleta</name>
    <name type="common">Polychaete worm</name>
    <dbReference type="NCBI Taxonomy" id="283909"/>
    <lineage>
        <taxon>Eukaryota</taxon>
        <taxon>Metazoa</taxon>
        <taxon>Spiralia</taxon>
        <taxon>Lophotrochozoa</taxon>
        <taxon>Annelida</taxon>
        <taxon>Polychaeta</taxon>
        <taxon>Sedentaria</taxon>
        <taxon>Scolecida</taxon>
        <taxon>Capitellidae</taxon>
        <taxon>Capitella</taxon>
    </lineage>
</organism>
<dbReference type="EMBL" id="KB307595">
    <property type="protein sequence ID" value="ELT98717.1"/>
    <property type="molecule type" value="Genomic_DNA"/>
</dbReference>
<feature type="domain" description="PurM-like C-terminal" evidence="1">
    <location>
        <begin position="1"/>
        <end position="110"/>
    </location>
</feature>
<dbReference type="GO" id="GO:0004642">
    <property type="term" value="F:phosphoribosylformylglycinamidine synthase activity"/>
    <property type="evidence" value="ECO:0007669"/>
    <property type="project" value="TreeGrafter"/>
</dbReference>
<dbReference type="AlphaFoldDB" id="R7TYL1"/>
<dbReference type="InterPro" id="IPR036921">
    <property type="entry name" value="PurM-like_N_sf"/>
</dbReference>
<dbReference type="SUPFAM" id="SSF55326">
    <property type="entry name" value="PurM N-terminal domain-like"/>
    <property type="match status" value="1"/>
</dbReference>
<dbReference type="PANTHER" id="PTHR10099:SF1">
    <property type="entry name" value="PHOSPHORIBOSYLFORMYLGLYCINAMIDINE SYNTHASE"/>
    <property type="match status" value="1"/>
</dbReference>
<evidence type="ECO:0000313" key="4">
    <source>
        <dbReference type="EnsemblMetazoa" id="CapteP191714"/>
    </source>
</evidence>
<evidence type="ECO:0000313" key="5">
    <source>
        <dbReference type="Proteomes" id="UP000014760"/>
    </source>
</evidence>
<proteinExistence type="predicted"/>
<dbReference type="OrthoDB" id="9396062at2759"/>
<keyword evidence="5" id="KW-1185">Reference proteome</keyword>
<evidence type="ECO:0000259" key="1">
    <source>
        <dbReference type="Pfam" id="PF02769"/>
    </source>
</evidence>
<dbReference type="Proteomes" id="UP000014760">
    <property type="component" value="Unassembled WGS sequence"/>
</dbReference>
<dbReference type="InterPro" id="IPR055181">
    <property type="entry name" value="FGAR-AT_PurM_N-like"/>
</dbReference>
<protein>
    <submittedName>
        <fullName evidence="3 4">Uncharacterized protein</fullName>
    </submittedName>
</protein>
<evidence type="ECO:0000313" key="3">
    <source>
        <dbReference type="EMBL" id="ELT98717.1"/>
    </source>
</evidence>
<evidence type="ECO:0000259" key="2">
    <source>
        <dbReference type="Pfam" id="PF22689"/>
    </source>
</evidence>
<reference evidence="3 5" key="2">
    <citation type="journal article" date="2013" name="Nature">
        <title>Insights into bilaterian evolution from three spiralian genomes.</title>
        <authorList>
            <person name="Simakov O."/>
            <person name="Marletaz F."/>
            <person name="Cho S.J."/>
            <person name="Edsinger-Gonzales E."/>
            <person name="Havlak P."/>
            <person name="Hellsten U."/>
            <person name="Kuo D.H."/>
            <person name="Larsson T."/>
            <person name="Lv J."/>
            <person name="Arendt D."/>
            <person name="Savage R."/>
            <person name="Osoegawa K."/>
            <person name="de Jong P."/>
            <person name="Grimwood J."/>
            <person name="Chapman J.A."/>
            <person name="Shapiro H."/>
            <person name="Aerts A."/>
            <person name="Otillar R.P."/>
            <person name="Terry A.Y."/>
            <person name="Boore J.L."/>
            <person name="Grigoriev I.V."/>
            <person name="Lindberg D.R."/>
            <person name="Seaver E.C."/>
            <person name="Weisblat D.A."/>
            <person name="Putnam N.H."/>
            <person name="Rokhsar D.S."/>
        </authorList>
    </citation>
    <scope>NUCLEOTIDE SEQUENCE</scope>
    <source>
        <strain evidence="3 5">I ESC-2004</strain>
    </source>
</reference>
<feature type="non-terminal residue" evidence="3">
    <location>
        <position position="297"/>
    </location>
</feature>
<dbReference type="HOGENOM" id="CLU_805444_0_0_1"/>
<dbReference type="EMBL" id="AMQN01048751">
    <property type="status" value="NOT_ANNOTATED_CDS"/>
    <property type="molecule type" value="Genomic_DNA"/>
</dbReference>
<reference evidence="5" key="1">
    <citation type="submission" date="2012-12" db="EMBL/GenBank/DDBJ databases">
        <authorList>
            <person name="Hellsten U."/>
            <person name="Grimwood J."/>
            <person name="Chapman J.A."/>
            <person name="Shapiro H."/>
            <person name="Aerts A."/>
            <person name="Otillar R.P."/>
            <person name="Terry A.Y."/>
            <person name="Boore J.L."/>
            <person name="Simakov O."/>
            <person name="Marletaz F."/>
            <person name="Cho S.-J."/>
            <person name="Edsinger-Gonzales E."/>
            <person name="Havlak P."/>
            <person name="Kuo D.-H."/>
            <person name="Larsson T."/>
            <person name="Lv J."/>
            <person name="Arendt D."/>
            <person name="Savage R."/>
            <person name="Osoegawa K."/>
            <person name="de Jong P."/>
            <person name="Lindberg D.R."/>
            <person name="Seaver E.C."/>
            <person name="Weisblat D.A."/>
            <person name="Putnam N.H."/>
            <person name="Grigoriev I.V."/>
            <person name="Rokhsar D.S."/>
        </authorList>
    </citation>
    <scope>NUCLEOTIDE SEQUENCE</scope>
    <source>
        <strain evidence="5">I ESC-2004</strain>
    </source>
</reference>
<dbReference type="GO" id="GO:0006164">
    <property type="term" value="P:purine nucleotide biosynthetic process"/>
    <property type="evidence" value="ECO:0007669"/>
    <property type="project" value="TreeGrafter"/>
</dbReference>
<dbReference type="InterPro" id="IPR036676">
    <property type="entry name" value="PurM-like_C_sf"/>
</dbReference>